<dbReference type="AlphaFoldDB" id="A0A7C5LYP4"/>
<evidence type="ECO:0000313" key="10">
    <source>
        <dbReference type="EMBL" id="HHL42032.1"/>
    </source>
</evidence>
<keyword evidence="8 9" id="KW-0472">Membrane</keyword>
<dbReference type="InterPro" id="IPR003369">
    <property type="entry name" value="TatA/B/E"/>
</dbReference>
<evidence type="ECO:0000256" key="3">
    <source>
        <dbReference type="ARBA" id="ARBA00022475"/>
    </source>
</evidence>
<dbReference type="GO" id="GO:0016020">
    <property type="term" value="C:membrane"/>
    <property type="evidence" value="ECO:0007669"/>
    <property type="project" value="UniProtKB-SubCell"/>
</dbReference>
<keyword evidence="7" id="KW-0811">Translocation</keyword>
<dbReference type="EMBL" id="DRMJ01000017">
    <property type="protein sequence ID" value="HHL42032.1"/>
    <property type="molecule type" value="Genomic_DNA"/>
</dbReference>
<dbReference type="InterPro" id="IPR018448">
    <property type="entry name" value="TatB"/>
</dbReference>
<comment type="caution">
    <text evidence="10">The sequence shown here is derived from an EMBL/GenBank/DDBJ whole genome shotgun (WGS) entry which is preliminary data.</text>
</comment>
<accession>A0A7C5LYP4</accession>
<keyword evidence="6 9" id="KW-1133">Transmembrane helix</keyword>
<dbReference type="NCBIfam" id="TIGR01410">
    <property type="entry name" value="tatB"/>
    <property type="match status" value="1"/>
</dbReference>
<feature type="transmembrane region" description="Helical" evidence="9">
    <location>
        <begin position="6"/>
        <end position="22"/>
    </location>
</feature>
<keyword evidence="2" id="KW-0813">Transport</keyword>
<gene>
    <name evidence="10" type="primary">tatB</name>
    <name evidence="10" type="ORF">ENJ42_00305</name>
</gene>
<dbReference type="GO" id="GO:0043953">
    <property type="term" value="P:protein transport by the Tat complex"/>
    <property type="evidence" value="ECO:0007669"/>
    <property type="project" value="InterPro"/>
</dbReference>
<dbReference type="Pfam" id="PF02416">
    <property type="entry name" value="TatA_B_E"/>
    <property type="match status" value="1"/>
</dbReference>
<name>A0A7C5LYP4_9PROT</name>
<sequence>MIPQFGFSEMLVIAVLALIVVGPKDLPKMMRQVGRFVGSIKRLGQEFKDAIDQMGEDEELAELRKEIEELKSMG</sequence>
<evidence type="ECO:0000256" key="4">
    <source>
        <dbReference type="ARBA" id="ARBA00022692"/>
    </source>
</evidence>
<keyword evidence="4 9" id="KW-0812">Transmembrane</keyword>
<reference evidence="10" key="1">
    <citation type="journal article" date="2020" name="mSystems">
        <title>Genome- and Community-Level Interaction Insights into Carbon Utilization and Element Cycling Functions of Hydrothermarchaeota in Hydrothermal Sediment.</title>
        <authorList>
            <person name="Zhou Z."/>
            <person name="Liu Y."/>
            <person name="Xu W."/>
            <person name="Pan J."/>
            <person name="Luo Z.H."/>
            <person name="Li M."/>
        </authorList>
    </citation>
    <scope>NUCLEOTIDE SEQUENCE [LARGE SCALE GENOMIC DNA]</scope>
    <source>
        <strain evidence="10">HyVt-485</strain>
    </source>
</reference>
<feature type="non-terminal residue" evidence="10">
    <location>
        <position position="74"/>
    </location>
</feature>
<protein>
    <submittedName>
        <fullName evidence="10">Twin-arginine translocase subunit TatB</fullName>
    </submittedName>
</protein>
<dbReference type="PANTHER" id="PTHR33162:SF1">
    <property type="entry name" value="SEC-INDEPENDENT PROTEIN TRANSLOCASE PROTEIN TATA, CHLOROPLASTIC"/>
    <property type="match status" value="1"/>
</dbReference>
<evidence type="ECO:0000256" key="8">
    <source>
        <dbReference type="ARBA" id="ARBA00023136"/>
    </source>
</evidence>
<dbReference type="PRINTS" id="PR01506">
    <property type="entry name" value="TATBPROTEIN"/>
</dbReference>
<keyword evidence="5" id="KW-0653">Protein transport</keyword>
<keyword evidence="3" id="KW-1003">Cell membrane</keyword>
<evidence type="ECO:0000256" key="7">
    <source>
        <dbReference type="ARBA" id="ARBA00023010"/>
    </source>
</evidence>
<comment type="subcellular location">
    <subcellularLocation>
        <location evidence="1">Membrane</location>
        <topology evidence="1">Single-pass membrane protein</topology>
    </subcellularLocation>
</comment>
<dbReference type="Proteomes" id="UP000885830">
    <property type="component" value="Unassembled WGS sequence"/>
</dbReference>
<proteinExistence type="predicted"/>
<dbReference type="GO" id="GO:0008320">
    <property type="term" value="F:protein transmembrane transporter activity"/>
    <property type="evidence" value="ECO:0007669"/>
    <property type="project" value="InterPro"/>
</dbReference>
<evidence type="ECO:0000256" key="9">
    <source>
        <dbReference type="SAM" id="Phobius"/>
    </source>
</evidence>
<evidence type="ECO:0000256" key="6">
    <source>
        <dbReference type="ARBA" id="ARBA00022989"/>
    </source>
</evidence>
<organism evidence="10">
    <name type="scientific">Hellea balneolensis</name>
    <dbReference type="NCBI Taxonomy" id="287478"/>
    <lineage>
        <taxon>Bacteria</taxon>
        <taxon>Pseudomonadati</taxon>
        <taxon>Pseudomonadota</taxon>
        <taxon>Alphaproteobacteria</taxon>
        <taxon>Maricaulales</taxon>
        <taxon>Robiginitomaculaceae</taxon>
        <taxon>Hellea</taxon>
    </lineage>
</organism>
<evidence type="ECO:0000256" key="2">
    <source>
        <dbReference type="ARBA" id="ARBA00022448"/>
    </source>
</evidence>
<evidence type="ECO:0000256" key="1">
    <source>
        <dbReference type="ARBA" id="ARBA00004167"/>
    </source>
</evidence>
<dbReference type="PANTHER" id="PTHR33162">
    <property type="entry name" value="SEC-INDEPENDENT PROTEIN TRANSLOCASE PROTEIN TATA, CHLOROPLASTIC"/>
    <property type="match status" value="1"/>
</dbReference>
<evidence type="ECO:0000256" key="5">
    <source>
        <dbReference type="ARBA" id="ARBA00022927"/>
    </source>
</evidence>
<dbReference type="Gene3D" id="1.20.5.3310">
    <property type="match status" value="1"/>
</dbReference>